<feature type="domain" description="Histidine kinase" evidence="10">
    <location>
        <begin position="252"/>
        <end position="457"/>
    </location>
</feature>
<proteinExistence type="predicted"/>
<reference evidence="11 12" key="1">
    <citation type="submission" date="2016-04" db="EMBL/GenBank/DDBJ databases">
        <title>Draft genome sequence of Janthinobacterium psychrotolerans sp. nov., isolated from freshwater sediments in Denmark.</title>
        <authorList>
            <person name="Gong X."/>
            <person name="Skrivergaard S."/>
            <person name="Korsgaard B.S."/>
            <person name="Schreiber L."/>
            <person name="Marshall I.P."/>
            <person name="Finster K."/>
            <person name="Schramm A."/>
        </authorList>
    </citation>
    <scope>NUCLEOTIDE SEQUENCE [LARGE SCALE GENOMIC DNA]</scope>
    <source>
        <strain evidence="11 12">S3-2</strain>
    </source>
</reference>
<evidence type="ECO:0000313" key="11">
    <source>
        <dbReference type="EMBL" id="OBV41453.1"/>
    </source>
</evidence>
<keyword evidence="5 11" id="KW-0418">Kinase</keyword>
<dbReference type="STRING" id="1747903.ASR47_103139"/>
<evidence type="ECO:0000256" key="8">
    <source>
        <dbReference type="ARBA" id="ARBA00023136"/>
    </source>
</evidence>
<dbReference type="Pfam" id="PF17200">
    <property type="entry name" value="sCache_2"/>
    <property type="match status" value="1"/>
</dbReference>
<dbReference type="Gene3D" id="3.30.565.10">
    <property type="entry name" value="Histidine kinase-like ATPase, C-terminal domain"/>
    <property type="match status" value="1"/>
</dbReference>
<dbReference type="SUPFAM" id="SSF55874">
    <property type="entry name" value="ATPase domain of HSP90 chaperone/DNA topoisomerase II/histidine kinase"/>
    <property type="match status" value="1"/>
</dbReference>
<comment type="subcellular location">
    <subcellularLocation>
        <location evidence="1">Cell membrane</location>
        <topology evidence="1">Multi-pass membrane protein</topology>
    </subcellularLocation>
</comment>
<evidence type="ECO:0000256" key="3">
    <source>
        <dbReference type="ARBA" id="ARBA00022679"/>
    </source>
</evidence>
<evidence type="ECO:0000313" key="12">
    <source>
        <dbReference type="Proteomes" id="UP000092713"/>
    </source>
</evidence>
<comment type="caution">
    <text evidence="11">The sequence shown here is derived from an EMBL/GenBank/DDBJ whole genome shotgun (WGS) entry which is preliminary data.</text>
</comment>
<dbReference type="InterPro" id="IPR050482">
    <property type="entry name" value="Sensor_HK_TwoCompSys"/>
</dbReference>
<dbReference type="EC" id="2.7.13.3" evidence="11"/>
<feature type="transmembrane region" description="Helical" evidence="9">
    <location>
        <begin position="202"/>
        <end position="225"/>
    </location>
</feature>
<dbReference type="PANTHER" id="PTHR24421">
    <property type="entry name" value="NITRATE/NITRITE SENSOR PROTEIN NARX-RELATED"/>
    <property type="match status" value="1"/>
</dbReference>
<accession>A0A1A7CAX2</accession>
<dbReference type="AlphaFoldDB" id="A0A1A7CAX2"/>
<evidence type="ECO:0000256" key="6">
    <source>
        <dbReference type="ARBA" id="ARBA00022989"/>
    </source>
</evidence>
<keyword evidence="12" id="KW-1185">Reference proteome</keyword>
<evidence type="ECO:0000256" key="1">
    <source>
        <dbReference type="ARBA" id="ARBA00004651"/>
    </source>
</evidence>
<dbReference type="CDD" id="cd16917">
    <property type="entry name" value="HATPase_UhpB-NarQ-NarX-like"/>
    <property type="match status" value="1"/>
</dbReference>
<dbReference type="OrthoDB" id="9797605at2"/>
<dbReference type="PATRIC" id="fig|1747903.4.peg.5133"/>
<dbReference type="InterPro" id="IPR033480">
    <property type="entry name" value="sCache_2"/>
</dbReference>
<dbReference type="RefSeq" id="WP_065306005.1">
    <property type="nucleotide sequence ID" value="NZ_LOCQ01000032.1"/>
</dbReference>
<evidence type="ECO:0000256" key="5">
    <source>
        <dbReference type="ARBA" id="ARBA00022777"/>
    </source>
</evidence>
<evidence type="ECO:0000256" key="2">
    <source>
        <dbReference type="ARBA" id="ARBA00022475"/>
    </source>
</evidence>
<evidence type="ECO:0000256" key="4">
    <source>
        <dbReference type="ARBA" id="ARBA00022692"/>
    </source>
</evidence>
<gene>
    <name evidence="11" type="ORF">ASR47_103139</name>
</gene>
<evidence type="ECO:0000256" key="9">
    <source>
        <dbReference type="SAM" id="Phobius"/>
    </source>
</evidence>
<dbReference type="SMART" id="SM00387">
    <property type="entry name" value="HATPase_c"/>
    <property type="match status" value="1"/>
</dbReference>
<dbReference type="GO" id="GO:0000155">
    <property type="term" value="F:phosphorelay sensor kinase activity"/>
    <property type="evidence" value="ECO:0007669"/>
    <property type="project" value="InterPro"/>
</dbReference>
<keyword evidence="8 9" id="KW-0472">Membrane</keyword>
<dbReference type="Gene3D" id="1.20.5.1930">
    <property type="match status" value="1"/>
</dbReference>
<keyword evidence="2" id="KW-1003">Cell membrane</keyword>
<keyword evidence="7" id="KW-0902">Two-component regulatory system</keyword>
<dbReference type="PANTHER" id="PTHR24421:SF37">
    <property type="entry name" value="SENSOR HISTIDINE KINASE NARS"/>
    <property type="match status" value="1"/>
</dbReference>
<dbReference type="InterPro" id="IPR036890">
    <property type="entry name" value="HATPase_C_sf"/>
</dbReference>
<dbReference type="GO" id="GO:0005886">
    <property type="term" value="C:plasma membrane"/>
    <property type="evidence" value="ECO:0007669"/>
    <property type="project" value="UniProtKB-SubCell"/>
</dbReference>
<evidence type="ECO:0000256" key="7">
    <source>
        <dbReference type="ARBA" id="ARBA00023012"/>
    </source>
</evidence>
<dbReference type="PROSITE" id="PS50109">
    <property type="entry name" value="HIS_KIN"/>
    <property type="match status" value="1"/>
</dbReference>
<keyword evidence="3 11" id="KW-0808">Transferase</keyword>
<sequence>MKLRQKVIFLAITPLILAMCAIAFAVRHQALILAEQQRATIEQAYLASKESELKHYVTLASHSIAKLVKSGRKDAATQEEAKRILAALSYGDDGYFFIYDLQGNSLMHPRQPELVGQNLWELRDADGNLTIQRLMQRANSGGGFERYNWVKPSSNKSAPKLGYVILMPEWGWMMGTGIYMDDVDQALAKVGAQQFANIRSTMLWIAAIAILGALVVAGCGLVLNIRELRVADAKLKVLAQRVVESQEEERARLSRDLHDGISQWLVSIKLQIEAGIARLAGNADQQARAPATFERAAEQLNKVLGEVRRISHNLRPAILDDLGLAAALDHLVHEYNDSSSAQASFTASPAGAGEGLPDMVNTVLFRIAQEALTNSERHADASEVLVSLQEATGADGAVELRIADNGGGFDADGIALHPQRGIGLRNMTERMEAIGGSLQIASSASGTVVLARLPFTPGDNKKS</sequence>
<dbReference type="InterPro" id="IPR011712">
    <property type="entry name" value="Sig_transdc_His_kin_sub3_dim/P"/>
</dbReference>
<organism evidence="11 12">
    <name type="scientific">Janthinobacterium psychrotolerans</name>
    <dbReference type="NCBI Taxonomy" id="1747903"/>
    <lineage>
        <taxon>Bacteria</taxon>
        <taxon>Pseudomonadati</taxon>
        <taxon>Pseudomonadota</taxon>
        <taxon>Betaproteobacteria</taxon>
        <taxon>Burkholderiales</taxon>
        <taxon>Oxalobacteraceae</taxon>
        <taxon>Janthinobacterium</taxon>
    </lineage>
</organism>
<dbReference type="PIRSF" id="PIRSF037314">
    <property type="entry name" value="STHK_MctS"/>
    <property type="match status" value="1"/>
</dbReference>
<dbReference type="EMBL" id="LOCQ01000032">
    <property type="protein sequence ID" value="OBV41453.1"/>
    <property type="molecule type" value="Genomic_DNA"/>
</dbReference>
<dbReference type="Gene3D" id="3.30.450.20">
    <property type="entry name" value="PAS domain"/>
    <property type="match status" value="1"/>
</dbReference>
<dbReference type="GO" id="GO:0046983">
    <property type="term" value="F:protein dimerization activity"/>
    <property type="evidence" value="ECO:0007669"/>
    <property type="project" value="InterPro"/>
</dbReference>
<dbReference type="Pfam" id="PF07730">
    <property type="entry name" value="HisKA_3"/>
    <property type="match status" value="1"/>
</dbReference>
<dbReference type="InterPro" id="IPR005467">
    <property type="entry name" value="His_kinase_dom"/>
</dbReference>
<evidence type="ECO:0000259" key="10">
    <source>
        <dbReference type="PROSITE" id="PS50109"/>
    </source>
</evidence>
<keyword evidence="6 9" id="KW-1133">Transmembrane helix</keyword>
<dbReference type="SMART" id="SM01049">
    <property type="entry name" value="Cache_2"/>
    <property type="match status" value="1"/>
</dbReference>
<protein>
    <submittedName>
        <fullName evidence="11">Two-component system, NarL family, sensor kinase</fullName>
        <ecNumber evidence="11">2.7.13.3</ecNumber>
    </submittedName>
</protein>
<dbReference type="Pfam" id="PF02518">
    <property type="entry name" value="HATPase_c"/>
    <property type="match status" value="1"/>
</dbReference>
<name>A0A1A7CAX2_9BURK</name>
<keyword evidence="4 9" id="KW-0812">Transmembrane</keyword>
<dbReference type="Proteomes" id="UP000092713">
    <property type="component" value="Unassembled WGS sequence"/>
</dbReference>
<dbReference type="InterPro" id="IPR003594">
    <property type="entry name" value="HATPase_dom"/>
</dbReference>
<dbReference type="InterPro" id="IPR017171">
    <property type="entry name" value="Sig_transdc_His_kinase_MctS"/>
</dbReference>